<keyword evidence="3" id="KW-0808">Transferase</keyword>
<keyword evidence="3" id="KW-0418">Kinase</keyword>
<reference evidence="3" key="1">
    <citation type="journal article" date="2020" name="Stud. Mycol.">
        <title>101 Dothideomycetes genomes: a test case for predicting lifestyles and emergence of pathogens.</title>
        <authorList>
            <person name="Haridas S."/>
            <person name="Albert R."/>
            <person name="Binder M."/>
            <person name="Bloem J."/>
            <person name="Labutti K."/>
            <person name="Salamov A."/>
            <person name="Andreopoulos B."/>
            <person name="Baker S."/>
            <person name="Barry K."/>
            <person name="Bills G."/>
            <person name="Bluhm B."/>
            <person name="Cannon C."/>
            <person name="Castanera R."/>
            <person name="Culley D."/>
            <person name="Daum C."/>
            <person name="Ezra D."/>
            <person name="Gonzalez J."/>
            <person name="Henrissat B."/>
            <person name="Kuo A."/>
            <person name="Liang C."/>
            <person name="Lipzen A."/>
            <person name="Lutzoni F."/>
            <person name="Magnuson J."/>
            <person name="Mondo S."/>
            <person name="Nolan M."/>
            <person name="Ohm R."/>
            <person name="Pangilinan J."/>
            <person name="Park H.-J."/>
            <person name="Ramirez L."/>
            <person name="Alfaro M."/>
            <person name="Sun H."/>
            <person name="Tritt A."/>
            <person name="Yoshinaga Y."/>
            <person name="Zwiers L.-H."/>
            <person name="Turgeon B."/>
            <person name="Goodwin S."/>
            <person name="Spatafora J."/>
            <person name="Crous P."/>
            <person name="Grigoriev I."/>
        </authorList>
    </citation>
    <scope>NUCLEOTIDE SEQUENCE</scope>
    <source>
        <strain evidence="3">CBS 113818</strain>
    </source>
</reference>
<dbReference type="Proteomes" id="UP000799424">
    <property type="component" value="Unassembled WGS sequence"/>
</dbReference>
<proteinExistence type="predicted"/>
<evidence type="ECO:0000256" key="1">
    <source>
        <dbReference type="SAM" id="MobiDB-lite"/>
    </source>
</evidence>
<dbReference type="PROSITE" id="PS50011">
    <property type="entry name" value="PROTEIN_KINASE_DOM"/>
    <property type="match status" value="1"/>
</dbReference>
<feature type="domain" description="Protein kinase" evidence="2">
    <location>
        <begin position="34"/>
        <end position="350"/>
    </location>
</feature>
<dbReference type="GO" id="GO:0005737">
    <property type="term" value="C:cytoplasm"/>
    <property type="evidence" value="ECO:0007669"/>
    <property type="project" value="TreeGrafter"/>
</dbReference>
<gene>
    <name evidence="3" type="ORF">CC86DRAFT_290106</name>
</gene>
<organism evidence="3 4">
    <name type="scientific">Ophiobolus disseminans</name>
    <dbReference type="NCBI Taxonomy" id="1469910"/>
    <lineage>
        <taxon>Eukaryota</taxon>
        <taxon>Fungi</taxon>
        <taxon>Dikarya</taxon>
        <taxon>Ascomycota</taxon>
        <taxon>Pezizomycotina</taxon>
        <taxon>Dothideomycetes</taxon>
        <taxon>Pleosporomycetidae</taxon>
        <taxon>Pleosporales</taxon>
        <taxon>Pleosporineae</taxon>
        <taxon>Phaeosphaeriaceae</taxon>
        <taxon>Ophiobolus</taxon>
    </lineage>
</organism>
<keyword evidence="3" id="KW-0723">Serine/threonine-protein kinase</keyword>
<protein>
    <submittedName>
        <fullName evidence="3">Serine/threonine protein kinase-like protein</fullName>
    </submittedName>
</protein>
<dbReference type="InterPro" id="IPR008271">
    <property type="entry name" value="Ser/Thr_kinase_AS"/>
</dbReference>
<evidence type="ECO:0000313" key="3">
    <source>
        <dbReference type="EMBL" id="KAF2827424.1"/>
    </source>
</evidence>
<evidence type="ECO:0000259" key="2">
    <source>
        <dbReference type="PROSITE" id="PS50011"/>
    </source>
</evidence>
<dbReference type="PROSITE" id="PS00108">
    <property type="entry name" value="PROTEIN_KINASE_ST"/>
    <property type="match status" value="1"/>
</dbReference>
<dbReference type="OrthoDB" id="310217at2759"/>
<dbReference type="SUPFAM" id="SSF56112">
    <property type="entry name" value="Protein kinase-like (PK-like)"/>
    <property type="match status" value="1"/>
</dbReference>
<dbReference type="PANTHER" id="PTHR24361">
    <property type="entry name" value="MITOGEN-ACTIVATED KINASE KINASE KINASE"/>
    <property type="match status" value="1"/>
</dbReference>
<accession>A0A6A7A3N3</accession>
<keyword evidence="4" id="KW-1185">Reference proteome</keyword>
<evidence type="ECO:0000313" key="4">
    <source>
        <dbReference type="Proteomes" id="UP000799424"/>
    </source>
</evidence>
<dbReference type="EMBL" id="MU006224">
    <property type="protein sequence ID" value="KAF2827424.1"/>
    <property type="molecule type" value="Genomic_DNA"/>
</dbReference>
<dbReference type="Gene3D" id="1.10.510.10">
    <property type="entry name" value="Transferase(Phosphotransferase) domain 1"/>
    <property type="match status" value="1"/>
</dbReference>
<sequence>MTKRKATTPATGAGRRSKRSKLTTSEFVWKPREWKEVKKMNNNVSLLVSNSNRKQRIFIKVMWIKPNRQLPIEIEALGKLPDCNRMIVKPIHYSAATPDPQHGTAFFEPYPLGDLMDWKEAKFDARNWKAVPESYIWRSFLQMSQGLAVLQNQAGPNREERNVLLHRDIKPQNILVSDNGSTYPSFKLHDFGVARDYNKSTARLPSICGSFGWQAPENPTINTRAAGTWALGACIHYLATGDYPLEDADQFRAEVFAENNRHTDSAQAYGQILNYYNARVPRKVTPINLTAEQQREQGVVQFRDGKRCYNHQYSDELNKWMKRCLSMSPGSRPTVLRLVNDMGQEARSMLKKMGGKTALVDMDVKFGTDA</sequence>
<dbReference type="SMART" id="SM00220">
    <property type="entry name" value="S_TKc"/>
    <property type="match status" value="1"/>
</dbReference>
<dbReference type="GO" id="GO:0005524">
    <property type="term" value="F:ATP binding"/>
    <property type="evidence" value="ECO:0007669"/>
    <property type="project" value="InterPro"/>
</dbReference>
<dbReference type="AlphaFoldDB" id="A0A6A7A3N3"/>
<dbReference type="Pfam" id="PF00069">
    <property type="entry name" value="Pkinase"/>
    <property type="match status" value="1"/>
</dbReference>
<dbReference type="InterPro" id="IPR053235">
    <property type="entry name" value="Ser_Thr_kinase"/>
</dbReference>
<dbReference type="InterPro" id="IPR000719">
    <property type="entry name" value="Prot_kinase_dom"/>
</dbReference>
<dbReference type="InterPro" id="IPR011009">
    <property type="entry name" value="Kinase-like_dom_sf"/>
</dbReference>
<feature type="region of interest" description="Disordered" evidence="1">
    <location>
        <begin position="1"/>
        <end position="23"/>
    </location>
</feature>
<dbReference type="GO" id="GO:0004674">
    <property type="term" value="F:protein serine/threonine kinase activity"/>
    <property type="evidence" value="ECO:0007669"/>
    <property type="project" value="UniProtKB-KW"/>
</dbReference>
<name>A0A6A7A3N3_9PLEO</name>